<dbReference type="AlphaFoldDB" id="A0AAW4Y205"/>
<dbReference type="Proteomes" id="UP001199260">
    <property type="component" value="Unassembled WGS sequence"/>
</dbReference>
<organism evidence="3 4">
    <name type="scientific">Comamonas koreensis</name>
    <dbReference type="NCBI Taxonomy" id="160825"/>
    <lineage>
        <taxon>Bacteria</taxon>
        <taxon>Pseudomonadati</taxon>
        <taxon>Pseudomonadota</taxon>
        <taxon>Betaproteobacteria</taxon>
        <taxon>Burkholderiales</taxon>
        <taxon>Comamonadaceae</taxon>
        <taxon>Comamonas</taxon>
    </lineage>
</organism>
<keyword evidence="4" id="KW-1185">Reference proteome</keyword>
<evidence type="ECO:0000256" key="1">
    <source>
        <dbReference type="SAM" id="MobiDB-lite"/>
    </source>
</evidence>
<feature type="region of interest" description="Disordered" evidence="1">
    <location>
        <begin position="79"/>
        <end position="116"/>
    </location>
</feature>
<gene>
    <name evidence="3" type="ORF">LPW39_21285</name>
</gene>
<evidence type="ECO:0000313" key="4">
    <source>
        <dbReference type="Proteomes" id="UP001199260"/>
    </source>
</evidence>
<evidence type="ECO:0000313" key="3">
    <source>
        <dbReference type="EMBL" id="MCD2167657.1"/>
    </source>
</evidence>
<keyword evidence="2" id="KW-0732">Signal</keyword>
<name>A0AAW4Y205_9BURK</name>
<protein>
    <submittedName>
        <fullName evidence="3">DUF4148 domain-containing protein</fullName>
    </submittedName>
</protein>
<feature type="signal peptide" evidence="2">
    <location>
        <begin position="1"/>
        <end position="26"/>
    </location>
</feature>
<proteinExistence type="predicted"/>
<comment type="caution">
    <text evidence="3">The sequence shown here is derived from an EMBL/GenBank/DDBJ whole genome shotgun (WGS) entry which is preliminary data.</text>
</comment>
<dbReference type="Pfam" id="PF13663">
    <property type="entry name" value="DUF4148"/>
    <property type="match status" value="1"/>
</dbReference>
<dbReference type="EMBL" id="JAJNCT010000030">
    <property type="protein sequence ID" value="MCD2167657.1"/>
    <property type="molecule type" value="Genomic_DNA"/>
</dbReference>
<sequence length="116" mass="12204">MFARSMSTLTIAAGLVFAGSAELALAASVGDSTTEPVGDGSSYPAYPKWDSTRTRSEVHAEMVEARRNGAMAVIGNHVNTHGEESRPSRLTRTKVQQQAHEAMMAGTLPQGESLGG</sequence>
<accession>A0AAW4Y205</accession>
<dbReference type="RefSeq" id="WP_230779975.1">
    <property type="nucleotide sequence ID" value="NZ_JAJNCT010000030.1"/>
</dbReference>
<feature type="chain" id="PRO_5043767188" evidence="2">
    <location>
        <begin position="27"/>
        <end position="116"/>
    </location>
</feature>
<feature type="compositionally biased region" description="Polar residues" evidence="1">
    <location>
        <begin position="88"/>
        <end position="99"/>
    </location>
</feature>
<evidence type="ECO:0000256" key="2">
    <source>
        <dbReference type="SAM" id="SignalP"/>
    </source>
</evidence>
<reference evidence="3 4" key="1">
    <citation type="submission" date="2021-11" db="EMBL/GenBank/DDBJ databases">
        <title>Genome sequence.</title>
        <authorList>
            <person name="Sun Q."/>
        </authorList>
    </citation>
    <scope>NUCLEOTIDE SEQUENCE [LARGE SCALE GENOMIC DNA]</scope>
    <source>
        <strain evidence="3 4">KCTC 12005</strain>
    </source>
</reference>
<dbReference type="InterPro" id="IPR025421">
    <property type="entry name" value="DUF4148"/>
</dbReference>